<gene>
    <name evidence="6" type="ORF">LCGC14_1028150</name>
</gene>
<dbReference type="GO" id="GO:0043546">
    <property type="term" value="F:molybdopterin cofactor binding"/>
    <property type="evidence" value="ECO:0007669"/>
    <property type="project" value="InterPro"/>
</dbReference>
<keyword evidence="3" id="KW-0408">Iron</keyword>
<dbReference type="InterPro" id="IPR050612">
    <property type="entry name" value="Prok_Mopterin_Oxidored"/>
</dbReference>
<proteinExistence type="inferred from homology"/>
<sequence>MVSQEENNGNDGVKIIRTTSAFDCGGRCPLRFHVKDGKVIRVEGDDSADPDKQLRTCLRCRSIRQYIYHPERLRYPLKRAGPKGSGKFEQISWDEAYDTITKKLKEVIEKYGNQSIFYITGGGYFGALHGAGVAYARLFNALGGYSTSYGNISSQGAIFGTQASYGFGQIFVGNSREDWMNTKLIICWGWDPARQISGTNTLWWLIKAKEKGVKVIVIDPRYSDTALVVADQWIPIIPGTDTAMMAAMAHVILKENLQDQEFLDKYTHGFDKYREYVMGDEDGIPKTPEWAEKICGVKASIIEDLAREYATTKPAALEDCQGPARSAMGGQYNRGAITLTAMTGNIGKPGGSACGGLHGIPYGHMFRGIMIPPGRNTAWPKGKSLRGNINPRDRLDTRVHVNKIFDAILKGKAGGYPADVKFAWFAVCDFVNQIGNANKSAEAMSRADLFTVVPELWLTPTAQYADIVLPVTGFSARSDLTRPWPSGPYFGHMNKAIEPIGDCKDDIQIAEDLAERLGIKNFKREELLEQYLKNPQLAPMKGILDKYDDINDKWLRLLSVMAQDVREHVKDYDKYKKEGVHRIELKEPYIAFKKNIDDFENNPFPTPSGKIEIYSDQIASWDNPICPPIAKYIPTWENRDDPLIEKYPLQLISPHPRQRVHSELYKIEWLMEAIPHRMWINPADAAPRGIRNGDMCLTFNDRGTVAIEAFVTKRIIPGVVVIYEGAWYNPDENGIDRGACANTLTKDVMSEGGAAALKTCLVQVKLEKGGT</sequence>
<dbReference type="PANTHER" id="PTHR43742">
    <property type="entry name" value="TRIMETHYLAMINE-N-OXIDE REDUCTASE"/>
    <property type="match status" value="1"/>
</dbReference>
<evidence type="ECO:0000256" key="4">
    <source>
        <dbReference type="ARBA" id="ARBA00023014"/>
    </source>
</evidence>
<evidence type="ECO:0000256" key="2">
    <source>
        <dbReference type="ARBA" id="ARBA00022723"/>
    </source>
</evidence>
<dbReference type="Gene3D" id="3.40.228.10">
    <property type="entry name" value="Dimethylsulfoxide Reductase, domain 2"/>
    <property type="match status" value="1"/>
</dbReference>
<dbReference type="InterPro" id="IPR006963">
    <property type="entry name" value="Mopterin_OxRdtase_4Fe-4S_dom"/>
</dbReference>
<dbReference type="Gene3D" id="3.30.2070.10">
    <property type="entry name" value="Formate dehydrogenase/DMSO reductase"/>
    <property type="match status" value="1"/>
</dbReference>
<dbReference type="InterPro" id="IPR006656">
    <property type="entry name" value="Mopterin_OxRdtase"/>
</dbReference>
<dbReference type="AlphaFoldDB" id="A0A0F9N046"/>
<dbReference type="Pfam" id="PF01568">
    <property type="entry name" value="Molydop_binding"/>
    <property type="match status" value="1"/>
</dbReference>
<dbReference type="EMBL" id="LAZR01004153">
    <property type="protein sequence ID" value="KKN11279.1"/>
    <property type="molecule type" value="Genomic_DNA"/>
</dbReference>
<dbReference type="InterPro" id="IPR009010">
    <property type="entry name" value="Asp_de-COase-like_dom_sf"/>
</dbReference>
<dbReference type="Pfam" id="PF00384">
    <property type="entry name" value="Molybdopterin"/>
    <property type="match status" value="1"/>
</dbReference>
<protein>
    <recommendedName>
        <fullName evidence="5">4Fe-4S Mo/W bis-MGD-type domain-containing protein</fullName>
    </recommendedName>
</protein>
<dbReference type="GO" id="GO:0016491">
    <property type="term" value="F:oxidoreductase activity"/>
    <property type="evidence" value="ECO:0007669"/>
    <property type="project" value="InterPro"/>
</dbReference>
<comment type="similarity">
    <text evidence="1">Belongs to the prokaryotic molybdopterin-containing oxidoreductase family.</text>
</comment>
<dbReference type="Pfam" id="PF04879">
    <property type="entry name" value="Molybdop_Fe4S4"/>
    <property type="match status" value="1"/>
</dbReference>
<dbReference type="PANTHER" id="PTHR43742:SF3">
    <property type="entry name" value="DIMETHYL SULFOXIDE REDUCTASE DMSA"/>
    <property type="match status" value="1"/>
</dbReference>
<dbReference type="SMART" id="SM00926">
    <property type="entry name" value="Molybdop_Fe4S4"/>
    <property type="match status" value="1"/>
</dbReference>
<evidence type="ECO:0000256" key="3">
    <source>
        <dbReference type="ARBA" id="ARBA00023004"/>
    </source>
</evidence>
<evidence type="ECO:0000256" key="1">
    <source>
        <dbReference type="ARBA" id="ARBA00010312"/>
    </source>
</evidence>
<dbReference type="GO" id="GO:0051536">
    <property type="term" value="F:iron-sulfur cluster binding"/>
    <property type="evidence" value="ECO:0007669"/>
    <property type="project" value="UniProtKB-KW"/>
</dbReference>
<comment type="caution">
    <text evidence="6">The sequence shown here is derived from an EMBL/GenBank/DDBJ whole genome shotgun (WGS) entry which is preliminary data.</text>
</comment>
<dbReference type="Gene3D" id="2.40.40.20">
    <property type="match status" value="1"/>
</dbReference>
<dbReference type="Gene3D" id="3.40.50.12440">
    <property type="match status" value="1"/>
</dbReference>
<dbReference type="SUPFAM" id="SSF50692">
    <property type="entry name" value="ADC-like"/>
    <property type="match status" value="1"/>
</dbReference>
<name>A0A0F9N046_9ZZZZ</name>
<dbReference type="Gene3D" id="3.40.50.740">
    <property type="match status" value="1"/>
</dbReference>
<organism evidence="6">
    <name type="scientific">marine sediment metagenome</name>
    <dbReference type="NCBI Taxonomy" id="412755"/>
    <lineage>
        <taxon>unclassified sequences</taxon>
        <taxon>metagenomes</taxon>
        <taxon>ecological metagenomes</taxon>
    </lineage>
</organism>
<dbReference type="SUPFAM" id="SSF53706">
    <property type="entry name" value="Formate dehydrogenase/DMSO reductase, domains 1-3"/>
    <property type="match status" value="1"/>
</dbReference>
<dbReference type="GO" id="GO:0030151">
    <property type="term" value="F:molybdenum ion binding"/>
    <property type="evidence" value="ECO:0007669"/>
    <property type="project" value="TreeGrafter"/>
</dbReference>
<reference evidence="6" key="1">
    <citation type="journal article" date="2015" name="Nature">
        <title>Complex archaea that bridge the gap between prokaryotes and eukaryotes.</title>
        <authorList>
            <person name="Spang A."/>
            <person name="Saw J.H."/>
            <person name="Jorgensen S.L."/>
            <person name="Zaremba-Niedzwiedzka K."/>
            <person name="Martijn J."/>
            <person name="Lind A.E."/>
            <person name="van Eijk R."/>
            <person name="Schleper C."/>
            <person name="Guy L."/>
            <person name="Ettema T.J."/>
        </authorList>
    </citation>
    <scope>NUCLEOTIDE SEQUENCE</scope>
</reference>
<dbReference type="GO" id="GO:0030288">
    <property type="term" value="C:outer membrane-bounded periplasmic space"/>
    <property type="evidence" value="ECO:0007669"/>
    <property type="project" value="TreeGrafter"/>
</dbReference>
<accession>A0A0F9N046</accession>
<dbReference type="GO" id="GO:0009061">
    <property type="term" value="P:anaerobic respiration"/>
    <property type="evidence" value="ECO:0007669"/>
    <property type="project" value="TreeGrafter"/>
</dbReference>
<dbReference type="PROSITE" id="PS51669">
    <property type="entry name" value="4FE4S_MOW_BIS_MGD"/>
    <property type="match status" value="1"/>
</dbReference>
<evidence type="ECO:0000259" key="5">
    <source>
        <dbReference type="PROSITE" id="PS51669"/>
    </source>
</evidence>
<feature type="domain" description="4Fe-4S Mo/W bis-MGD-type" evidence="5">
    <location>
        <begin position="13"/>
        <end position="71"/>
    </location>
</feature>
<keyword evidence="2" id="KW-0479">Metal-binding</keyword>
<dbReference type="InterPro" id="IPR006657">
    <property type="entry name" value="MoPterin_dinucl-bd_dom"/>
</dbReference>
<dbReference type="GO" id="GO:0009055">
    <property type="term" value="F:electron transfer activity"/>
    <property type="evidence" value="ECO:0007669"/>
    <property type="project" value="TreeGrafter"/>
</dbReference>
<evidence type="ECO:0000313" key="6">
    <source>
        <dbReference type="EMBL" id="KKN11279.1"/>
    </source>
</evidence>
<keyword evidence="4" id="KW-0411">Iron-sulfur</keyword>